<evidence type="ECO:0000256" key="4">
    <source>
        <dbReference type="ARBA" id="ARBA00022490"/>
    </source>
</evidence>
<dbReference type="SUPFAM" id="SSF56235">
    <property type="entry name" value="N-terminal nucleophile aminohydrolases (Ntn hydrolases)"/>
    <property type="match status" value="1"/>
</dbReference>
<evidence type="ECO:0000256" key="10">
    <source>
        <dbReference type="PIRSR" id="PIRSR600243-1"/>
    </source>
</evidence>
<dbReference type="GO" id="GO:0005634">
    <property type="term" value="C:nucleus"/>
    <property type="evidence" value="ECO:0007669"/>
    <property type="project" value="UniProtKB-SubCell"/>
</dbReference>
<dbReference type="InterPro" id="IPR029055">
    <property type="entry name" value="Ntn_hydrolases_N"/>
</dbReference>
<evidence type="ECO:0000256" key="5">
    <source>
        <dbReference type="ARBA" id="ARBA00022670"/>
    </source>
</evidence>
<evidence type="ECO:0000256" key="1">
    <source>
        <dbReference type="ARBA" id="ARBA00001198"/>
    </source>
</evidence>
<keyword evidence="7" id="KW-0378">Hydrolase</keyword>
<dbReference type="Proteomes" id="UP000383932">
    <property type="component" value="Unassembled WGS sequence"/>
</dbReference>
<dbReference type="Gene3D" id="3.60.20.10">
    <property type="entry name" value="Glutamine Phosphoribosylpyrophosphate, subunit 1, domain 1"/>
    <property type="match status" value="1"/>
</dbReference>
<sequence>MADAYLKPGFDFSNSFRQVIVFHNGKVLDRRAIRNEFLASKGIKMPKATSTGTTLAGCLFKDGVVLGADTRATEGDIVADKNCEKIHYIAPHIRCCGAGTAADTEFTTALISSNLELHELSTGRKARVITALSMLSQTLFRYQGQIGAALVLGGVDPTGIHLFTVAPHGSTDKLPYVTMGSGSLAAMAVFESKWKAGLERQEAIDLVSASISAGVFNDLGSGSNVDICVITAEGTQMLRNYRTDNPKPPRELTYRFQRGATAWVHENIRSLVVEEAVKPVGGDAMDTT</sequence>
<evidence type="ECO:0000259" key="11">
    <source>
        <dbReference type="Pfam" id="PF12465"/>
    </source>
</evidence>
<dbReference type="InterPro" id="IPR000243">
    <property type="entry name" value="Pept_T1A_subB"/>
</dbReference>
<dbReference type="EMBL" id="SSOP01000156">
    <property type="protein sequence ID" value="KAB5590621.1"/>
    <property type="molecule type" value="Genomic_DNA"/>
</dbReference>
<comment type="caution">
    <text evidence="12">The sequence shown here is derived from an EMBL/GenBank/DDBJ whole genome shotgun (WGS) entry which is preliminary data.</text>
</comment>
<dbReference type="PROSITE" id="PS51476">
    <property type="entry name" value="PROTEASOME_BETA_2"/>
    <property type="match status" value="1"/>
</dbReference>
<evidence type="ECO:0000256" key="6">
    <source>
        <dbReference type="ARBA" id="ARBA00022698"/>
    </source>
</evidence>
<keyword evidence="8" id="KW-0647">Proteasome</keyword>
<evidence type="ECO:0000313" key="13">
    <source>
        <dbReference type="Proteomes" id="UP000383932"/>
    </source>
</evidence>
<dbReference type="OrthoDB" id="429533at2759"/>
<dbReference type="EC" id="3.4.25.1" evidence="3"/>
<protein>
    <recommendedName>
        <fullName evidence="3">proteasome endopeptidase complex</fullName>
        <ecNumber evidence="3">3.4.25.1</ecNumber>
    </recommendedName>
</protein>
<dbReference type="InterPro" id="IPR024689">
    <property type="entry name" value="Proteasome_bsu_C"/>
</dbReference>
<dbReference type="AlphaFoldDB" id="A0A5N5QGN9"/>
<dbReference type="GO" id="GO:0004298">
    <property type="term" value="F:threonine-type endopeptidase activity"/>
    <property type="evidence" value="ECO:0007669"/>
    <property type="project" value="UniProtKB-KW"/>
</dbReference>
<keyword evidence="6" id="KW-0888">Threonine protease</keyword>
<feature type="domain" description="Proteasome beta subunit C-terminal" evidence="11">
    <location>
        <begin position="245"/>
        <end position="275"/>
    </location>
</feature>
<evidence type="ECO:0000256" key="8">
    <source>
        <dbReference type="ARBA" id="ARBA00022942"/>
    </source>
</evidence>
<dbReference type="GO" id="GO:0019774">
    <property type="term" value="C:proteasome core complex, beta-subunit complex"/>
    <property type="evidence" value="ECO:0007669"/>
    <property type="project" value="UniProtKB-ARBA"/>
</dbReference>
<name>A0A5N5QGN9_9AGAM</name>
<evidence type="ECO:0000256" key="3">
    <source>
        <dbReference type="ARBA" id="ARBA00012039"/>
    </source>
</evidence>
<keyword evidence="13" id="KW-1185">Reference proteome</keyword>
<feature type="active site" description="Nucleophile" evidence="10">
    <location>
        <position position="53"/>
    </location>
</feature>
<dbReference type="GO" id="GO:0005737">
    <property type="term" value="C:cytoplasm"/>
    <property type="evidence" value="ECO:0007669"/>
    <property type="project" value="TreeGrafter"/>
</dbReference>
<organism evidence="12 13">
    <name type="scientific">Ceratobasidium theobromae</name>
    <dbReference type="NCBI Taxonomy" id="1582974"/>
    <lineage>
        <taxon>Eukaryota</taxon>
        <taxon>Fungi</taxon>
        <taxon>Dikarya</taxon>
        <taxon>Basidiomycota</taxon>
        <taxon>Agaricomycotina</taxon>
        <taxon>Agaricomycetes</taxon>
        <taxon>Cantharellales</taxon>
        <taxon>Ceratobasidiaceae</taxon>
        <taxon>Ceratobasidium</taxon>
    </lineage>
</organism>
<dbReference type="Pfam" id="PF00227">
    <property type="entry name" value="Proteasome"/>
    <property type="match status" value="1"/>
</dbReference>
<dbReference type="FunFam" id="3.60.20.10:FF:000005">
    <property type="entry name" value="Proteasome subunit beta type-2"/>
    <property type="match status" value="1"/>
</dbReference>
<dbReference type="CDD" id="cd03763">
    <property type="entry name" value="proteasome_beta_type_7"/>
    <property type="match status" value="1"/>
</dbReference>
<comment type="catalytic activity">
    <reaction evidence="1">
        <text>Cleavage of peptide bonds with very broad specificity.</text>
        <dbReference type="EC" id="3.4.25.1"/>
    </reaction>
</comment>
<evidence type="ECO:0000256" key="2">
    <source>
        <dbReference type="ARBA" id="ARBA00004123"/>
    </source>
</evidence>
<evidence type="ECO:0000313" key="12">
    <source>
        <dbReference type="EMBL" id="KAB5590621.1"/>
    </source>
</evidence>
<reference evidence="12 13" key="1">
    <citation type="journal article" date="2019" name="Fungal Biol. Biotechnol.">
        <title>Draft genome sequence of fastidious pathogen Ceratobasidium theobromae, which causes vascular-streak dieback in Theobroma cacao.</title>
        <authorList>
            <person name="Ali S.S."/>
            <person name="Asman A."/>
            <person name="Shao J."/>
            <person name="Firmansyah A.P."/>
            <person name="Susilo A.W."/>
            <person name="Rosmana A."/>
            <person name="McMahon P."/>
            <person name="Junaid M."/>
            <person name="Guest D."/>
            <person name="Kheng T.Y."/>
            <person name="Meinhardt L.W."/>
            <person name="Bailey B.A."/>
        </authorList>
    </citation>
    <scope>NUCLEOTIDE SEQUENCE [LARGE SCALE GENOMIC DNA]</scope>
    <source>
        <strain evidence="12 13">CT2</strain>
    </source>
</reference>
<gene>
    <name evidence="12" type="ORF">CTheo_5931</name>
</gene>
<dbReference type="PANTHER" id="PTHR32194">
    <property type="entry name" value="METALLOPROTEASE TLDD"/>
    <property type="match status" value="1"/>
</dbReference>
<proteinExistence type="predicted"/>
<dbReference type="Pfam" id="PF12465">
    <property type="entry name" value="Pr_beta_C"/>
    <property type="match status" value="1"/>
</dbReference>
<keyword evidence="5" id="KW-0645">Protease</keyword>
<accession>A0A5N5QGN9</accession>
<dbReference type="InterPro" id="IPR023333">
    <property type="entry name" value="Proteasome_suB-type"/>
</dbReference>
<dbReference type="PANTHER" id="PTHR32194:SF4">
    <property type="entry name" value="PROTEASOME SUBUNIT BETA TYPE-7"/>
    <property type="match status" value="1"/>
</dbReference>
<keyword evidence="4" id="KW-0963">Cytoplasm</keyword>
<keyword evidence="9" id="KW-0539">Nucleus</keyword>
<dbReference type="GO" id="GO:0051603">
    <property type="term" value="P:proteolysis involved in protein catabolic process"/>
    <property type="evidence" value="ECO:0007669"/>
    <property type="project" value="InterPro"/>
</dbReference>
<comment type="subcellular location">
    <subcellularLocation>
        <location evidence="2">Nucleus</location>
    </subcellularLocation>
</comment>
<evidence type="ECO:0000256" key="9">
    <source>
        <dbReference type="ARBA" id="ARBA00023242"/>
    </source>
</evidence>
<dbReference type="PRINTS" id="PR00141">
    <property type="entry name" value="PROTEASOME"/>
</dbReference>
<evidence type="ECO:0000256" key="7">
    <source>
        <dbReference type="ARBA" id="ARBA00022801"/>
    </source>
</evidence>
<dbReference type="InterPro" id="IPR001353">
    <property type="entry name" value="Proteasome_sua/b"/>
</dbReference>